<organism evidence="2 3">
    <name type="scientific">Streptococcus anginosus</name>
    <dbReference type="NCBI Taxonomy" id="1328"/>
    <lineage>
        <taxon>Bacteria</taxon>
        <taxon>Bacillati</taxon>
        <taxon>Bacillota</taxon>
        <taxon>Bacilli</taxon>
        <taxon>Lactobacillales</taxon>
        <taxon>Streptococcaceae</taxon>
        <taxon>Streptococcus</taxon>
        <taxon>Streptococcus anginosus group</taxon>
    </lineage>
</organism>
<proteinExistence type="predicted"/>
<dbReference type="AlphaFoldDB" id="A0A2T0G8R4"/>
<dbReference type="RefSeq" id="WP_049506769.1">
    <property type="nucleotide sequence ID" value="NZ_JBCPGJ010000002.1"/>
</dbReference>
<protein>
    <recommendedName>
        <fullName evidence="4">Membrane associated protein</fullName>
    </recommendedName>
</protein>
<reference evidence="2 3" key="1">
    <citation type="journal article" date="1993" name="J. Dent. Res.">
        <title>The isolation and characterization of milleri group streptococci from dental periapical abscesses.</title>
        <authorList>
            <person name="Fisher L.E."/>
            <person name="Russell R.R."/>
        </authorList>
    </citation>
    <scope>NUCLEOTIDE SEQUENCE [LARGE SCALE GENOMIC DNA]</scope>
    <source>
        <strain evidence="2 3">OUP21</strain>
    </source>
</reference>
<accession>A0A2T0G8R4</accession>
<evidence type="ECO:0000256" key="1">
    <source>
        <dbReference type="SAM" id="Phobius"/>
    </source>
</evidence>
<sequence>MSRRDYRNVRSRRWIGILLIFIAVGIIMQYLIPILFAVGIGYGIYYYATHQPKKITGPSASQQIEDLKEEIGAADSRIKQLDAYLEEKAYEKYQQLAEQLLPQLSYIQDRTDTLRKHISPEIYQRIQRKVQDVTADIHAQLYNLRTQDAESTKTSLEELAPELLETIHNIQTDHEAILKKISQSESNNKEELTAIHQSQMEHYEDILEGYLKIKTSPKDFYNAKERLSSAKAAIEQFDLDLDETLRQLNEADLRDFDISLRILTKKETNTEL</sequence>
<evidence type="ECO:0000313" key="2">
    <source>
        <dbReference type="EMBL" id="PRT72439.1"/>
    </source>
</evidence>
<dbReference type="EMBL" id="PVSZ01000003">
    <property type="protein sequence ID" value="PRT72439.1"/>
    <property type="molecule type" value="Genomic_DNA"/>
</dbReference>
<keyword evidence="1" id="KW-1133">Transmembrane helix</keyword>
<evidence type="ECO:0000313" key="3">
    <source>
        <dbReference type="Proteomes" id="UP000238573"/>
    </source>
</evidence>
<comment type="caution">
    <text evidence="2">The sequence shown here is derived from an EMBL/GenBank/DDBJ whole genome shotgun (WGS) entry which is preliminary data.</text>
</comment>
<keyword evidence="1" id="KW-0472">Membrane</keyword>
<feature type="transmembrane region" description="Helical" evidence="1">
    <location>
        <begin position="14"/>
        <end position="47"/>
    </location>
</feature>
<keyword evidence="1" id="KW-0812">Transmembrane</keyword>
<gene>
    <name evidence="2" type="ORF">C6A27_01735</name>
</gene>
<evidence type="ECO:0008006" key="4">
    <source>
        <dbReference type="Google" id="ProtNLM"/>
    </source>
</evidence>
<dbReference type="Proteomes" id="UP000238573">
    <property type="component" value="Unassembled WGS sequence"/>
</dbReference>
<name>A0A2T0G8R4_STRAP</name>